<evidence type="ECO:0000313" key="1">
    <source>
        <dbReference type="EMBL" id="KAK8976809.1"/>
    </source>
</evidence>
<organism evidence="1 2">
    <name type="scientific">Hibiscus sabdariffa</name>
    <name type="common">roselle</name>
    <dbReference type="NCBI Taxonomy" id="183260"/>
    <lineage>
        <taxon>Eukaryota</taxon>
        <taxon>Viridiplantae</taxon>
        <taxon>Streptophyta</taxon>
        <taxon>Embryophyta</taxon>
        <taxon>Tracheophyta</taxon>
        <taxon>Spermatophyta</taxon>
        <taxon>Magnoliopsida</taxon>
        <taxon>eudicotyledons</taxon>
        <taxon>Gunneridae</taxon>
        <taxon>Pentapetalae</taxon>
        <taxon>rosids</taxon>
        <taxon>malvids</taxon>
        <taxon>Malvales</taxon>
        <taxon>Malvaceae</taxon>
        <taxon>Malvoideae</taxon>
        <taxon>Hibiscus</taxon>
    </lineage>
</organism>
<comment type="caution">
    <text evidence="1">The sequence shown here is derived from an EMBL/GenBank/DDBJ whole genome shotgun (WGS) entry which is preliminary data.</text>
</comment>
<sequence>MGSLLSDCLLERAGEECVKMHDVIRDMGLWIACKLEAEGEKYFVKAGAQLSEGPDFETWEGAKRMSLMENRIEVLRGTPKCPNLQTMFLMRNNLKVIDNGFFGFMPNLTVLSFVKLQFRSTTRGNFTIDFSRMS</sequence>
<proteinExistence type="predicted"/>
<dbReference type="EMBL" id="JBBPBN010000126">
    <property type="protein sequence ID" value="KAK8976809.1"/>
    <property type="molecule type" value="Genomic_DNA"/>
</dbReference>
<evidence type="ECO:0000313" key="2">
    <source>
        <dbReference type="Proteomes" id="UP001396334"/>
    </source>
</evidence>
<dbReference type="SUPFAM" id="SSF52058">
    <property type="entry name" value="L domain-like"/>
    <property type="match status" value="1"/>
</dbReference>
<accession>A0ABR2NKW3</accession>
<dbReference type="InterPro" id="IPR032675">
    <property type="entry name" value="LRR_dom_sf"/>
</dbReference>
<dbReference type="Gene3D" id="3.80.10.10">
    <property type="entry name" value="Ribonuclease Inhibitor"/>
    <property type="match status" value="1"/>
</dbReference>
<dbReference type="Proteomes" id="UP001396334">
    <property type="component" value="Unassembled WGS sequence"/>
</dbReference>
<gene>
    <name evidence="1" type="ORF">V6N11_047579</name>
</gene>
<protein>
    <submittedName>
        <fullName evidence="1">Uncharacterized protein</fullName>
    </submittedName>
</protein>
<reference evidence="1 2" key="1">
    <citation type="journal article" date="2024" name="G3 (Bethesda)">
        <title>Genome assembly of Hibiscus sabdariffa L. provides insights into metabolisms of medicinal natural products.</title>
        <authorList>
            <person name="Kim T."/>
        </authorList>
    </citation>
    <scope>NUCLEOTIDE SEQUENCE [LARGE SCALE GENOMIC DNA]</scope>
    <source>
        <strain evidence="1">TK-2024</strain>
        <tissue evidence="1">Old leaves</tissue>
    </source>
</reference>
<keyword evidence="2" id="KW-1185">Reference proteome</keyword>
<name>A0ABR2NKW3_9ROSI</name>